<proteinExistence type="predicted"/>
<dbReference type="EMBL" id="CP126114">
    <property type="protein sequence ID" value="WHY87681.1"/>
    <property type="molecule type" value="Genomic_DNA"/>
</dbReference>
<keyword evidence="2" id="KW-0503">Monooxygenase</keyword>
<accession>A0AA95MUN6</accession>
<dbReference type="PANTHER" id="PTHR34474">
    <property type="entry name" value="SIGNAL TRANSDUCTION PROTEIN TRAP"/>
    <property type="match status" value="1"/>
</dbReference>
<name>A0AA95MUN6_9BACI</name>
<reference evidence="2" key="1">
    <citation type="submission" date="2023-05" db="EMBL/GenBank/DDBJ databases">
        <title>Comparative genomics of Bacillaceae isolates and their secondary metabolite potential.</title>
        <authorList>
            <person name="Song L."/>
            <person name="Nielsen L.J."/>
            <person name="Mohite O."/>
            <person name="Xu X."/>
            <person name="Weber T."/>
            <person name="Kovacs A.T."/>
        </authorList>
    </citation>
    <scope>NUCLEOTIDE SEQUENCE</scope>
    <source>
        <strain evidence="2">XLM17</strain>
    </source>
</reference>
<dbReference type="Proteomes" id="UP001178288">
    <property type="component" value="Chromosome"/>
</dbReference>
<dbReference type="AlphaFoldDB" id="A0AA95MUN6"/>
<evidence type="ECO:0000313" key="3">
    <source>
        <dbReference type="Proteomes" id="UP001178288"/>
    </source>
</evidence>
<dbReference type="Pfam" id="PF03992">
    <property type="entry name" value="ABM"/>
    <property type="match status" value="1"/>
</dbReference>
<dbReference type="PANTHER" id="PTHR34474:SF2">
    <property type="entry name" value="SIGNAL TRANSDUCTION PROTEIN TRAP"/>
    <property type="match status" value="1"/>
</dbReference>
<dbReference type="EC" id="1.14.-.-" evidence="2"/>
<protein>
    <submittedName>
        <fullName evidence="2">Antibiotic biosynthesis monooxygenase</fullName>
        <ecNumber evidence="2">1.14.-.-</ecNumber>
    </submittedName>
</protein>
<dbReference type="InterPro" id="IPR011008">
    <property type="entry name" value="Dimeric_a/b-barrel"/>
</dbReference>
<dbReference type="Gene3D" id="3.30.70.100">
    <property type="match status" value="1"/>
</dbReference>
<dbReference type="GO" id="GO:0004497">
    <property type="term" value="F:monooxygenase activity"/>
    <property type="evidence" value="ECO:0007669"/>
    <property type="project" value="UniProtKB-KW"/>
</dbReference>
<keyword evidence="3" id="KW-1185">Reference proteome</keyword>
<sequence>MNIFLTAGTFDFLKKMENKYPEEVMVTMINQNGALLLHETNGKTLFKEPRRYEVLEASGELKKEGFAVMNHIPVTEEGRPVFEHQMKNSAGKVENQLGFISFRVLRPLSSNTYIIISVWENELFLQKWQSSESFFGAHQTKAFVNNLQPKIFESGSYVSKYTITE</sequence>
<feature type="domain" description="ABM" evidence="1">
    <location>
        <begin position="66"/>
        <end position="157"/>
    </location>
</feature>
<dbReference type="KEGG" id="nnv:QNH39_07575"/>
<dbReference type="InterPro" id="IPR050404">
    <property type="entry name" value="Heme-degrading_MO"/>
</dbReference>
<evidence type="ECO:0000259" key="1">
    <source>
        <dbReference type="PROSITE" id="PS51725"/>
    </source>
</evidence>
<gene>
    <name evidence="2" type="ORF">QNH39_07575</name>
</gene>
<dbReference type="PROSITE" id="PS51725">
    <property type="entry name" value="ABM"/>
    <property type="match status" value="1"/>
</dbReference>
<dbReference type="SUPFAM" id="SSF54909">
    <property type="entry name" value="Dimeric alpha+beta barrel"/>
    <property type="match status" value="1"/>
</dbReference>
<evidence type="ECO:0000313" key="2">
    <source>
        <dbReference type="EMBL" id="WHY87681.1"/>
    </source>
</evidence>
<dbReference type="RefSeq" id="WP_066084177.1">
    <property type="nucleotide sequence ID" value="NZ_CP126114.1"/>
</dbReference>
<keyword evidence="2" id="KW-0560">Oxidoreductase</keyword>
<dbReference type="InterPro" id="IPR007138">
    <property type="entry name" value="ABM_dom"/>
</dbReference>
<organism evidence="2 3">
    <name type="scientific">Neobacillus novalis</name>
    <dbReference type="NCBI Taxonomy" id="220687"/>
    <lineage>
        <taxon>Bacteria</taxon>
        <taxon>Bacillati</taxon>
        <taxon>Bacillota</taxon>
        <taxon>Bacilli</taxon>
        <taxon>Bacillales</taxon>
        <taxon>Bacillaceae</taxon>
        <taxon>Neobacillus</taxon>
    </lineage>
</organism>